<evidence type="ECO:0000259" key="1">
    <source>
        <dbReference type="Pfam" id="PF12102"/>
    </source>
</evidence>
<dbReference type="Proteomes" id="UP000185426">
    <property type="component" value="Chromosome"/>
</dbReference>
<evidence type="ECO:0000313" key="4">
    <source>
        <dbReference type="Proteomes" id="UP000185426"/>
    </source>
</evidence>
<feature type="domain" description="Protein NO VEIN C-terminal" evidence="2">
    <location>
        <begin position="249"/>
        <end position="344"/>
    </location>
</feature>
<gene>
    <name evidence="3" type="ORF">BSA145_16490</name>
</gene>
<proteinExistence type="predicted"/>
<name>A0A1L6ZLE1_BACIA</name>
<protein>
    <submittedName>
        <fullName evidence="3">Uncharacterized protein</fullName>
    </submittedName>
</protein>
<dbReference type="Pfam" id="PF13020">
    <property type="entry name" value="NOV_C"/>
    <property type="match status" value="1"/>
</dbReference>
<evidence type="ECO:0000259" key="2">
    <source>
        <dbReference type="Pfam" id="PF13020"/>
    </source>
</evidence>
<organism evidence="3 4">
    <name type="scientific">Bacillus safensis</name>
    <dbReference type="NCBI Taxonomy" id="561879"/>
    <lineage>
        <taxon>Bacteria</taxon>
        <taxon>Bacillati</taxon>
        <taxon>Bacillota</taxon>
        <taxon>Bacilli</taxon>
        <taxon>Bacillales</taxon>
        <taxon>Bacillaceae</taxon>
        <taxon>Bacillus</taxon>
    </lineage>
</organism>
<dbReference type="AlphaFoldDB" id="A0A1L6ZLE1"/>
<feature type="domain" description="Type IV methyl-directed restriction enzyme EcoKMcrB subunit DNA-binding" evidence="1">
    <location>
        <begin position="15"/>
        <end position="197"/>
    </location>
</feature>
<dbReference type="Gene3D" id="3.30.920.90">
    <property type="match status" value="1"/>
</dbReference>
<dbReference type="EMBL" id="CP015607">
    <property type="protein sequence ID" value="APT47329.1"/>
    <property type="molecule type" value="Genomic_DNA"/>
</dbReference>
<accession>A0A1L6ZLE1</accession>
<dbReference type="InterPro" id="IPR024975">
    <property type="entry name" value="NOV_C"/>
</dbReference>
<dbReference type="InterPro" id="IPR021961">
    <property type="entry name" value="McrB_DNA-bd"/>
</dbReference>
<reference evidence="3 4" key="1">
    <citation type="submission" date="2016-05" db="EMBL/GenBank/DDBJ databases">
        <title>Complete Genome and Methylome Analysis of Psychrotrophic Bacterial Isolates from Antarctic Lake Untersee.</title>
        <authorList>
            <person name="Fomenkov A."/>
            <person name="Akimov V.N."/>
            <person name="Vasilyeva L.V."/>
            <person name="Andersen D."/>
            <person name="Vincze T."/>
            <person name="Roberts R.J."/>
        </authorList>
    </citation>
    <scope>NUCLEOTIDE SEQUENCE [LARGE SCALE GENOMIC DNA]</scope>
    <source>
        <strain evidence="3 4">U14-5</strain>
    </source>
</reference>
<sequence length="372" mass="44194">MMRQMLFNNEDFYKQYLDYKSNVITDKNHPFHIMFNKEIPNKIQNELEKRQMKNLDRIDIKASTGHGKVAECFWIALLDKRLTTSPNSKKTSTQKGIFIVILFAENGEDFYLTIETGTEKLSLSEIKEEADIWREWLKLELKNHKRLEGFYTGDFYLGKTIRPRKYVASSLVYKKYNIFNFDQHQFIEDINSLNEFFYDFIYEVYLDQGFTPKEAKLNKLKRKRIIHRDVYKQLREERAKRNEETGRIAEKFVYDMEVEQLKAAGQEQLAKKVNWLAETEDGHGFDIKSYYPDGKEKLIEVKGSKLAHQDFPFFLSEQERMVAEEEKEAYVITLVESVGTQQMKVVKEIQNPLEKDNLLLKPTQYSCRIRVD</sequence>
<dbReference type="Pfam" id="PF12102">
    <property type="entry name" value="MrcB_N"/>
    <property type="match status" value="1"/>
</dbReference>
<evidence type="ECO:0000313" key="3">
    <source>
        <dbReference type="EMBL" id="APT47329.1"/>
    </source>
</evidence>